<gene>
    <name evidence="3" type="primary">bioY</name>
    <name evidence="3" type="ORF">McpCs1_06240</name>
</gene>
<evidence type="ECO:0000313" key="3">
    <source>
        <dbReference type="EMBL" id="MDV0443254.1"/>
    </source>
</evidence>
<comment type="subcellular location">
    <subcellularLocation>
        <location evidence="1">Cell membrane</location>
        <topology evidence="1">Multi-pass membrane protein</topology>
    </subcellularLocation>
</comment>
<feature type="transmembrane region" description="Helical" evidence="2">
    <location>
        <begin position="79"/>
        <end position="104"/>
    </location>
</feature>
<feature type="transmembrane region" description="Helical" evidence="2">
    <location>
        <begin position="111"/>
        <end position="133"/>
    </location>
</feature>
<dbReference type="PIRSF" id="PIRSF016661">
    <property type="entry name" value="BioY"/>
    <property type="match status" value="1"/>
</dbReference>
<comment type="similarity">
    <text evidence="1">Belongs to the BioY family.</text>
</comment>
<dbReference type="GO" id="GO:0015225">
    <property type="term" value="F:biotin transmembrane transporter activity"/>
    <property type="evidence" value="ECO:0007669"/>
    <property type="project" value="UniProtKB-UniRule"/>
</dbReference>
<sequence length="176" mass="18843">MYGNEKRAQLIAFSAVFVALIAVGGWISIPIMMIPFTMQNFFMLLAAAVMKRYAMIPVGLYVLLGTLGLPIFHNGTAGIGVLFGPTGGFLIGFFLMSGVAGLLFEKKSIRFDILALVVFGVGSYIFGAGWFMISTGASVIAAVVACVLPFVIGDVIKSVVIEVIVLRLRKSEIELL</sequence>
<keyword evidence="4" id="KW-1185">Reference proteome</keyword>
<keyword evidence="1 2" id="KW-0472">Membrane</keyword>
<dbReference type="PANTHER" id="PTHR34295:SF1">
    <property type="entry name" value="BIOTIN TRANSPORTER BIOY"/>
    <property type="match status" value="1"/>
</dbReference>
<evidence type="ECO:0000256" key="1">
    <source>
        <dbReference type="PIRNR" id="PIRNR016661"/>
    </source>
</evidence>
<accession>A0AAE4SBQ7</accession>
<dbReference type="InterPro" id="IPR003784">
    <property type="entry name" value="BioY"/>
</dbReference>
<keyword evidence="2" id="KW-1133">Transmembrane helix</keyword>
<feature type="transmembrane region" description="Helical" evidence="2">
    <location>
        <begin position="53"/>
        <end position="73"/>
    </location>
</feature>
<name>A0AAE4SBQ7_9EURY</name>
<proteinExistence type="inferred from homology"/>
<dbReference type="GO" id="GO:0005886">
    <property type="term" value="C:plasma membrane"/>
    <property type="evidence" value="ECO:0007669"/>
    <property type="project" value="UniProtKB-SubCell"/>
</dbReference>
<evidence type="ECO:0000313" key="4">
    <source>
        <dbReference type="Proteomes" id="UP001283212"/>
    </source>
</evidence>
<dbReference type="RefSeq" id="WP_338095783.1">
    <property type="nucleotide sequence ID" value="NZ_JAWDKB010000002.1"/>
</dbReference>
<dbReference type="EMBL" id="JAWDKB010000002">
    <property type="protein sequence ID" value="MDV0443254.1"/>
    <property type="molecule type" value="Genomic_DNA"/>
</dbReference>
<dbReference type="Proteomes" id="UP001283212">
    <property type="component" value="Unassembled WGS sequence"/>
</dbReference>
<organism evidence="3 4">
    <name type="scientific">Methanorbis rubei</name>
    <dbReference type="NCBI Taxonomy" id="3028300"/>
    <lineage>
        <taxon>Archaea</taxon>
        <taxon>Methanobacteriati</taxon>
        <taxon>Methanobacteriota</taxon>
        <taxon>Stenosarchaea group</taxon>
        <taxon>Methanomicrobia</taxon>
        <taxon>Methanomicrobiales</taxon>
        <taxon>Methanocorpusculaceae</taxon>
        <taxon>Methanorbis</taxon>
    </lineage>
</organism>
<keyword evidence="1" id="KW-1003">Cell membrane</keyword>
<dbReference type="Gene3D" id="1.10.1760.20">
    <property type="match status" value="1"/>
</dbReference>
<feature type="transmembrane region" description="Helical" evidence="2">
    <location>
        <begin position="12"/>
        <end position="32"/>
    </location>
</feature>
<keyword evidence="2" id="KW-0812">Transmembrane</keyword>
<evidence type="ECO:0000256" key="2">
    <source>
        <dbReference type="SAM" id="Phobius"/>
    </source>
</evidence>
<dbReference type="AlphaFoldDB" id="A0AAE4SBQ7"/>
<comment type="caution">
    <text evidence="3">The sequence shown here is derived from an EMBL/GenBank/DDBJ whole genome shotgun (WGS) entry which is preliminary data.</text>
</comment>
<feature type="transmembrane region" description="Helical" evidence="2">
    <location>
        <begin position="139"/>
        <end position="166"/>
    </location>
</feature>
<dbReference type="PANTHER" id="PTHR34295">
    <property type="entry name" value="BIOTIN TRANSPORTER BIOY"/>
    <property type="match status" value="1"/>
</dbReference>
<dbReference type="Pfam" id="PF02632">
    <property type="entry name" value="BioY"/>
    <property type="match status" value="1"/>
</dbReference>
<keyword evidence="1" id="KW-0813">Transport</keyword>
<protein>
    <submittedName>
        <fullName evidence="3">Biotin transporter BioY</fullName>
    </submittedName>
</protein>
<reference evidence="3 4" key="1">
    <citation type="submission" date="2023-06" db="EMBL/GenBank/DDBJ databases">
        <title>Genome sequence of Methancorpusculaceae sp. Cs1.</title>
        <authorList>
            <person name="Protasov E."/>
            <person name="Platt K."/>
            <person name="Poehlein A."/>
            <person name="Daniel R."/>
            <person name="Brune A."/>
        </authorList>
    </citation>
    <scope>NUCLEOTIDE SEQUENCE [LARGE SCALE GENOMIC DNA]</scope>
    <source>
        <strain evidence="3 4">Cs1</strain>
    </source>
</reference>